<keyword evidence="7" id="KW-0206">Cytoskeleton</keyword>
<feature type="coiled-coil region" evidence="9">
    <location>
        <begin position="165"/>
        <end position="207"/>
    </location>
</feature>
<evidence type="ECO:0000256" key="4">
    <source>
        <dbReference type="ARBA" id="ARBA00022553"/>
    </source>
</evidence>
<evidence type="ECO:0000256" key="2">
    <source>
        <dbReference type="ARBA" id="ARBA00006737"/>
    </source>
</evidence>
<keyword evidence="5" id="KW-0282">Flagellum</keyword>
<reference evidence="10" key="1">
    <citation type="submission" date="2020-12" db="EMBL/GenBank/DDBJ databases">
        <authorList>
            <person name="Iha C."/>
        </authorList>
    </citation>
    <scope>NUCLEOTIDE SEQUENCE</scope>
</reference>
<comment type="caution">
    <text evidence="10">The sequence shown here is derived from an EMBL/GenBank/DDBJ whole genome shotgun (WGS) entry which is preliminary data.</text>
</comment>
<dbReference type="InterPro" id="IPR009290">
    <property type="entry name" value="Radial_spoke_3"/>
</dbReference>
<name>A0A8S1IS40_9CHLO</name>
<sequence>MDATTQIEPGDLFDFNFEVEPILEVLVGKTLEQGYMEVLEEEELAEMRAHQEHFEQIRNAELVATQRMEAAEIRKMEEKERRLAQERERLERERVVREKVAASTFARGYLNGIVTTVFDRLERKGFFYDPVEREVENVFMPWLKDETLKKIRNDILMRQLVVSLVKEAKDLREAQIREAQEKEERQRKALEEHAAREAAAMAKLQEDIREGIERKASLILRELPEPVAPPEVVDGVRSELQAKAEEACTAAWEEAKAKVLEEAKAEFRSGKEEEEIDEAEEEAFVAAAVEAVPKPEAQGITDRDVLSAMLESGAVSKDGIVHGLAIYYLAEAEGKLVPQDPTEEEDKKE</sequence>
<evidence type="ECO:0000256" key="8">
    <source>
        <dbReference type="ARBA" id="ARBA00023273"/>
    </source>
</evidence>
<evidence type="ECO:0000256" key="3">
    <source>
        <dbReference type="ARBA" id="ARBA00022490"/>
    </source>
</evidence>
<evidence type="ECO:0008006" key="12">
    <source>
        <dbReference type="Google" id="ProtNLM"/>
    </source>
</evidence>
<dbReference type="PANTHER" id="PTHR21648">
    <property type="entry name" value="FLAGELLAR RADIAL SPOKE PROTEIN 3"/>
    <property type="match status" value="1"/>
</dbReference>
<dbReference type="AlphaFoldDB" id="A0A8S1IS40"/>
<evidence type="ECO:0000256" key="9">
    <source>
        <dbReference type="SAM" id="Coils"/>
    </source>
</evidence>
<keyword evidence="9" id="KW-0175">Coiled coil</keyword>
<dbReference type="Proteomes" id="UP000708148">
    <property type="component" value="Unassembled WGS sequence"/>
</dbReference>
<gene>
    <name evidence="10" type="ORF">OSTQU699_LOCUS3014</name>
</gene>
<keyword evidence="8" id="KW-0966">Cell projection</keyword>
<proteinExistence type="inferred from homology"/>
<feature type="coiled-coil region" evidence="9">
    <location>
        <begin position="68"/>
        <end position="96"/>
    </location>
</feature>
<keyword evidence="6" id="KW-0969">Cilium</keyword>
<keyword evidence="11" id="KW-1185">Reference proteome</keyword>
<evidence type="ECO:0000256" key="5">
    <source>
        <dbReference type="ARBA" id="ARBA00022846"/>
    </source>
</evidence>
<dbReference type="EMBL" id="CAJHUC010000693">
    <property type="protein sequence ID" value="CAD7697653.1"/>
    <property type="molecule type" value="Genomic_DNA"/>
</dbReference>
<accession>A0A8S1IS40</accession>
<dbReference type="PANTHER" id="PTHR21648:SF0">
    <property type="entry name" value="RADIAL SPOKE HEAD PROTEIN 3 HOMOLOG"/>
    <property type="match status" value="1"/>
</dbReference>
<comment type="similarity">
    <text evidence="2">Belongs to the flagellar radial spoke RSP3 family.</text>
</comment>
<comment type="subcellular location">
    <subcellularLocation>
        <location evidence="1">Cytoplasm</location>
        <location evidence="1">Cytoskeleton</location>
        <location evidence="1">Flagellum axoneme</location>
    </subcellularLocation>
</comment>
<protein>
    <recommendedName>
        <fullName evidence="12">Radial spoke protein 3</fullName>
    </recommendedName>
</protein>
<evidence type="ECO:0000313" key="11">
    <source>
        <dbReference type="Proteomes" id="UP000708148"/>
    </source>
</evidence>
<organism evidence="10 11">
    <name type="scientific">Ostreobium quekettii</name>
    <dbReference type="NCBI Taxonomy" id="121088"/>
    <lineage>
        <taxon>Eukaryota</taxon>
        <taxon>Viridiplantae</taxon>
        <taxon>Chlorophyta</taxon>
        <taxon>core chlorophytes</taxon>
        <taxon>Ulvophyceae</taxon>
        <taxon>TCBD clade</taxon>
        <taxon>Bryopsidales</taxon>
        <taxon>Ostreobineae</taxon>
        <taxon>Ostreobiaceae</taxon>
        <taxon>Ostreobium</taxon>
    </lineage>
</organism>
<dbReference type="OrthoDB" id="313308at2759"/>
<evidence type="ECO:0000256" key="7">
    <source>
        <dbReference type="ARBA" id="ARBA00023212"/>
    </source>
</evidence>
<keyword evidence="3" id="KW-0963">Cytoplasm</keyword>
<dbReference type="GO" id="GO:0005929">
    <property type="term" value="C:cilium"/>
    <property type="evidence" value="ECO:0007669"/>
    <property type="project" value="TreeGrafter"/>
</dbReference>
<dbReference type="Pfam" id="PF06098">
    <property type="entry name" value="Radial_spoke_3"/>
    <property type="match status" value="1"/>
</dbReference>
<evidence type="ECO:0000256" key="6">
    <source>
        <dbReference type="ARBA" id="ARBA00023069"/>
    </source>
</evidence>
<evidence type="ECO:0000313" key="10">
    <source>
        <dbReference type="EMBL" id="CAD7697653.1"/>
    </source>
</evidence>
<keyword evidence="4" id="KW-0597">Phosphoprotein</keyword>
<evidence type="ECO:0000256" key="1">
    <source>
        <dbReference type="ARBA" id="ARBA00004611"/>
    </source>
</evidence>